<accession>A0ACA9KDC6</accession>
<evidence type="ECO:0000313" key="1">
    <source>
        <dbReference type="EMBL" id="CAG8467447.1"/>
    </source>
</evidence>
<sequence length="177" mass="20209">MRSFSGGVFSFLPLDSLSFESLQTKVLRSSPLSNMYPLNLVQILLTRAHCLLKSSVDSSNVSVTLKKHFRMVDMTVAVFEGCITSHHALASSIIYLLISEGATILLPIPYSFIWFRFQGLTIDFALFIQFMRIYLKTKKIARNAYSSLPQHTPDENEPEERNQPNHKCHFYAILLTF</sequence>
<organism evidence="1 2">
    <name type="scientific">Cetraspora pellucida</name>
    <dbReference type="NCBI Taxonomy" id="1433469"/>
    <lineage>
        <taxon>Eukaryota</taxon>
        <taxon>Fungi</taxon>
        <taxon>Fungi incertae sedis</taxon>
        <taxon>Mucoromycota</taxon>
        <taxon>Glomeromycotina</taxon>
        <taxon>Glomeromycetes</taxon>
        <taxon>Diversisporales</taxon>
        <taxon>Gigasporaceae</taxon>
        <taxon>Cetraspora</taxon>
    </lineage>
</organism>
<feature type="non-terminal residue" evidence="1">
    <location>
        <position position="177"/>
    </location>
</feature>
<reference evidence="1" key="1">
    <citation type="submission" date="2021-06" db="EMBL/GenBank/DDBJ databases">
        <authorList>
            <person name="Kallberg Y."/>
            <person name="Tangrot J."/>
            <person name="Rosling A."/>
        </authorList>
    </citation>
    <scope>NUCLEOTIDE SEQUENCE</scope>
    <source>
        <strain evidence="1">28 12/20/2015</strain>
    </source>
</reference>
<comment type="caution">
    <text evidence="1">The sequence shown here is derived from an EMBL/GenBank/DDBJ whole genome shotgun (WGS) entry which is preliminary data.</text>
</comment>
<proteinExistence type="predicted"/>
<gene>
    <name evidence="1" type="ORF">SPELUC_LOCUS1538</name>
</gene>
<evidence type="ECO:0000313" key="2">
    <source>
        <dbReference type="Proteomes" id="UP000789366"/>
    </source>
</evidence>
<dbReference type="Proteomes" id="UP000789366">
    <property type="component" value="Unassembled WGS sequence"/>
</dbReference>
<dbReference type="EMBL" id="CAJVPW010000841">
    <property type="protein sequence ID" value="CAG8467447.1"/>
    <property type="molecule type" value="Genomic_DNA"/>
</dbReference>
<keyword evidence="2" id="KW-1185">Reference proteome</keyword>
<protein>
    <submittedName>
        <fullName evidence="1">15529_t:CDS:1</fullName>
    </submittedName>
</protein>
<name>A0ACA9KDC6_9GLOM</name>